<dbReference type="InterPro" id="IPR028082">
    <property type="entry name" value="Peripla_BP_I"/>
</dbReference>
<comment type="caution">
    <text evidence="5">The sequence shown here is derived from an EMBL/GenBank/DDBJ whole genome shotgun (WGS) entry which is preliminary data.</text>
</comment>
<evidence type="ECO:0000256" key="1">
    <source>
        <dbReference type="ARBA" id="ARBA00023015"/>
    </source>
</evidence>
<evidence type="ECO:0000313" key="6">
    <source>
        <dbReference type="Proteomes" id="UP000050865"/>
    </source>
</evidence>
<feature type="domain" description="HTH lacI-type" evidence="4">
    <location>
        <begin position="8"/>
        <end position="62"/>
    </location>
</feature>
<dbReference type="CDD" id="cd06284">
    <property type="entry name" value="PBP1_LacI-like"/>
    <property type="match status" value="1"/>
</dbReference>
<dbReference type="InterPro" id="IPR010982">
    <property type="entry name" value="Lambda_DNA-bd_dom_sf"/>
</dbReference>
<sequence>MPKKKKQVTITDLAARTGYSIATVSRALNHKGSVGEIARERIDQAVHELGYRLNHDTRPSVSTTIGVLIPNLANPFNSTVLDGISKSAEAHKLSVVLIIASENQTSADYYFDLLKDMNLRGLIALSAFPDNITARKVNQELPVVMCSEYLEQTDISYVGIDDRRAAYQATKYLLSIGRTKLAMVNSTPNHKYAREREAGYKQAIRDANLQCDEHSILHVHDINFSLALSKITNLLEVKKDIDGVFNCSDVFAFATLEAAKRVGKKVPKDLSVIGFDNIFLSTVVSPSLTTVKQPSYEIGYEACEILVEKMTRKNAPDRHEVLDTSLLLRDST</sequence>
<keyword evidence="2" id="KW-0238">DNA-binding</keyword>
<name>A0A0R2FGP7_9LACO</name>
<keyword evidence="1" id="KW-0805">Transcription regulation</keyword>
<evidence type="ECO:0000256" key="2">
    <source>
        <dbReference type="ARBA" id="ARBA00023125"/>
    </source>
</evidence>
<dbReference type="GO" id="GO:0003700">
    <property type="term" value="F:DNA-binding transcription factor activity"/>
    <property type="evidence" value="ECO:0007669"/>
    <property type="project" value="TreeGrafter"/>
</dbReference>
<dbReference type="SMART" id="SM00354">
    <property type="entry name" value="HTH_LACI"/>
    <property type="match status" value="1"/>
</dbReference>
<keyword evidence="6" id="KW-1185">Reference proteome</keyword>
<dbReference type="SUPFAM" id="SSF47413">
    <property type="entry name" value="lambda repressor-like DNA-binding domains"/>
    <property type="match status" value="1"/>
</dbReference>
<dbReference type="AlphaFoldDB" id="A0A0R2FGP7"/>
<dbReference type="InterPro" id="IPR046335">
    <property type="entry name" value="LacI/GalR-like_sensor"/>
</dbReference>
<dbReference type="InterPro" id="IPR000843">
    <property type="entry name" value="HTH_LacI"/>
</dbReference>
<dbReference type="PATRIC" id="fig|1423730.4.peg.935"/>
<dbReference type="Proteomes" id="UP000050865">
    <property type="component" value="Unassembled WGS sequence"/>
</dbReference>
<reference evidence="5 6" key="1">
    <citation type="journal article" date="2015" name="Genome Announc.">
        <title>Expanding the biotechnology potential of lactobacilli through comparative genomics of 213 strains and associated genera.</title>
        <authorList>
            <person name="Sun Z."/>
            <person name="Harris H.M."/>
            <person name="McCann A."/>
            <person name="Guo C."/>
            <person name="Argimon S."/>
            <person name="Zhang W."/>
            <person name="Yang X."/>
            <person name="Jeffery I.B."/>
            <person name="Cooney J.C."/>
            <person name="Kagawa T.F."/>
            <person name="Liu W."/>
            <person name="Song Y."/>
            <person name="Salvetti E."/>
            <person name="Wrobel A."/>
            <person name="Rasinkangas P."/>
            <person name="Parkhill J."/>
            <person name="Rea M.C."/>
            <person name="O'Sullivan O."/>
            <person name="Ritari J."/>
            <person name="Douillard F.P."/>
            <person name="Paul Ross R."/>
            <person name="Yang R."/>
            <person name="Briner A.E."/>
            <person name="Felis G.E."/>
            <person name="de Vos W.M."/>
            <person name="Barrangou R."/>
            <person name="Klaenhammer T.R."/>
            <person name="Caufield P.W."/>
            <person name="Cui Y."/>
            <person name="Zhang H."/>
            <person name="O'Toole P.W."/>
        </authorList>
    </citation>
    <scope>NUCLEOTIDE SEQUENCE [LARGE SCALE GENOMIC DNA]</scope>
    <source>
        <strain evidence="5 6">DSM 22697</strain>
    </source>
</reference>
<gene>
    <name evidence="5" type="ORF">FC75_GL000885</name>
</gene>
<evidence type="ECO:0000313" key="5">
    <source>
        <dbReference type="EMBL" id="KRN25205.1"/>
    </source>
</evidence>
<protein>
    <submittedName>
        <fullName evidence="5">LacI family transcriptional regulator</fullName>
    </submittedName>
</protein>
<evidence type="ECO:0000259" key="4">
    <source>
        <dbReference type="PROSITE" id="PS50932"/>
    </source>
</evidence>
<dbReference type="Gene3D" id="1.10.260.40">
    <property type="entry name" value="lambda repressor-like DNA-binding domains"/>
    <property type="match status" value="1"/>
</dbReference>
<dbReference type="PANTHER" id="PTHR30146">
    <property type="entry name" value="LACI-RELATED TRANSCRIPTIONAL REPRESSOR"/>
    <property type="match status" value="1"/>
</dbReference>
<dbReference type="RefSeq" id="WP_056989055.1">
    <property type="nucleotide sequence ID" value="NZ_AYZJ01000017.1"/>
</dbReference>
<dbReference type="EMBL" id="AYZJ01000017">
    <property type="protein sequence ID" value="KRN25205.1"/>
    <property type="molecule type" value="Genomic_DNA"/>
</dbReference>
<proteinExistence type="predicted"/>
<dbReference type="SUPFAM" id="SSF53822">
    <property type="entry name" value="Periplasmic binding protein-like I"/>
    <property type="match status" value="1"/>
</dbReference>
<evidence type="ECO:0000256" key="3">
    <source>
        <dbReference type="ARBA" id="ARBA00023163"/>
    </source>
</evidence>
<dbReference type="Pfam" id="PF00356">
    <property type="entry name" value="LacI"/>
    <property type="match status" value="1"/>
</dbReference>
<dbReference type="PANTHER" id="PTHR30146:SF109">
    <property type="entry name" value="HTH-TYPE TRANSCRIPTIONAL REGULATOR GALS"/>
    <property type="match status" value="1"/>
</dbReference>
<keyword evidence="3" id="KW-0804">Transcription</keyword>
<dbReference type="CDD" id="cd01392">
    <property type="entry name" value="HTH_LacI"/>
    <property type="match status" value="1"/>
</dbReference>
<organism evidence="5 6">
    <name type="scientific">Lacticaseibacillus camelliae DSM 22697 = JCM 13995</name>
    <dbReference type="NCBI Taxonomy" id="1423730"/>
    <lineage>
        <taxon>Bacteria</taxon>
        <taxon>Bacillati</taxon>
        <taxon>Bacillota</taxon>
        <taxon>Bacilli</taxon>
        <taxon>Lactobacillales</taxon>
        <taxon>Lactobacillaceae</taxon>
        <taxon>Lacticaseibacillus</taxon>
    </lineage>
</organism>
<accession>A0A0R2FGP7</accession>
<dbReference type="STRING" id="1423730.FC75_GL000885"/>
<dbReference type="Gene3D" id="3.40.50.2300">
    <property type="match status" value="2"/>
</dbReference>
<dbReference type="GO" id="GO:0000976">
    <property type="term" value="F:transcription cis-regulatory region binding"/>
    <property type="evidence" value="ECO:0007669"/>
    <property type="project" value="TreeGrafter"/>
</dbReference>
<dbReference type="PROSITE" id="PS50932">
    <property type="entry name" value="HTH_LACI_2"/>
    <property type="match status" value="1"/>
</dbReference>
<dbReference type="Pfam" id="PF13377">
    <property type="entry name" value="Peripla_BP_3"/>
    <property type="match status" value="1"/>
</dbReference>